<feature type="region of interest" description="Disordered" evidence="2">
    <location>
        <begin position="289"/>
        <end position="316"/>
    </location>
</feature>
<keyword evidence="1" id="KW-0175">Coiled coil</keyword>
<evidence type="ECO:0000313" key="3">
    <source>
        <dbReference type="EMBL" id="OZJ03368.1"/>
    </source>
</evidence>
<evidence type="ECO:0000256" key="2">
    <source>
        <dbReference type="SAM" id="MobiDB-lite"/>
    </source>
</evidence>
<sequence length="408" mass="45734">MFTTTTVSIKEWFGKQRICPLCKGPSNYSKKIRLFLDFNTLSGSSQSQPPTTEKKSETPPAANVPVECNTPETAELAKSCPCNRGNEKKVEELTERLKVYQGSTDRLIEERESLQHQIDILMEECSHFRRQLVARQMTMEGLQRGWQHKETAFQRKIDSLSSFHEKYIKLKGKVGPAYLDFIGNKAKSDERVKKWKMKKKAQLVCTLEGFATAMEKAQSDMKAKAAAYDELELRYKVAIEKQEELEQHVQEATDKLRRMKKRESEQSAYSKTASKVKTVALGNDGTANLYPSTNIGPPTKKSKHVYRPPSANVPAQPNSAHILYNLPSKMPNAEPPSISANSNIHVFDDSEPPLPALAAHHLSKLTLGSSKPTSSLRERVNDGMGGTRVLSATDMIMKVWTANKPVVL</sequence>
<evidence type="ECO:0000313" key="4">
    <source>
        <dbReference type="Proteomes" id="UP000242875"/>
    </source>
</evidence>
<evidence type="ECO:0000256" key="1">
    <source>
        <dbReference type="SAM" id="Coils"/>
    </source>
</evidence>
<reference evidence="3 4" key="1">
    <citation type="journal article" date="2017" name="Mycologia">
        <title>Bifiguratus adelaidae, gen. et sp. nov., a new member of Mucoromycotina in endophytic and soil-dwelling habitats.</title>
        <authorList>
            <person name="Torres-Cruz T.J."/>
            <person name="Billingsley Tobias T.L."/>
            <person name="Almatruk M."/>
            <person name="Hesse C."/>
            <person name="Kuske C.R."/>
            <person name="Desiro A."/>
            <person name="Benucci G.M."/>
            <person name="Bonito G."/>
            <person name="Stajich J.E."/>
            <person name="Dunlap C."/>
            <person name="Arnold A.E."/>
            <person name="Porras-Alfaro A."/>
        </authorList>
    </citation>
    <scope>NUCLEOTIDE SEQUENCE [LARGE SCALE GENOMIC DNA]</scope>
    <source>
        <strain evidence="3 4">AZ0501</strain>
    </source>
</reference>
<feature type="coiled-coil region" evidence="1">
    <location>
        <begin position="214"/>
        <end position="262"/>
    </location>
</feature>
<dbReference type="Proteomes" id="UP000242875">
    <property type="component" value="Unassembled WGS sequence"/>
</dbReference>
<organism evidence="3 4">
    <name type="scientific">Bifiguratus adelaidae</name>
    <dbReference type="NCBI Taxonomy" id="1938954"/>
    <lineage>
        <taxon>Eukaryota</taxon>
        <taxon>Fungi</taxon>
        <taxon>Fungi incertae sedis</taxon>
        <taxon>Mucoromycota</taxon>
        <taxon>Mucoromycotina</taxon>
        <taxon>Endogonomycetes</taxon>
        <taxon>Endogonales</taxon>
        <taxon>Endogonales incertae sedis</taxon>
        <taxon>Bifiguratus</taxon>
    </lineage>
</organism>
<dbReference type="AlphaFoldDB" id="A0A261XYH1"/>
<proteinExistence type="predicted"/>
<name>A0A261XYH1_9FUNG</name>
<feature type="coiled-coil region" evidence="1">
    <location>
        <begin position="90"/>
        <end position="131"/>
    </location>
</feature>
<dbReference type="EMBL" id="MVBO01000089">
    <property type="protein sequence ID" value="OZJ03368.1"/>
    <property type="molecule type" value="Genomic_DNA"/>
</dbReference>
<comment type="caution">
    <text evidence="3">The sequence shown here is derived from an EMBL/GenBank/DDBJ whole genome shotgun (WGS) entry which is preliminary data.</text>
</comment>
<protein>
    <submittedName>
        <fullName evidence="3">Uncharacterized protein</fullName>
    </submittedName>
</protein>
<gene>
    <name evidence="3" type="ORF">BZG36_02988</name>
</gene>
<accession>A0A261XYH1</accession>
<keyword evidence="4" id="KW-1185">Reference proteome</keyword>
<feature type="region of interest" description="Disordered" evidence="2">
    <location>
        <begin position="43"/>
        <end position="64"/>
    </location>
</feature>